<dbReference type="Gene3D" id="1.10.630.10">
    <property type="entry name" value="Cytochrome P450"/>
    <property type="match status" value="1"/>
</dbReference>
<dbReference type="RefSeq" id="WP_395112864.1">
    <property type="nucleotide sequence ID" value="NZ_JBIMSO010000019.1"/>
</dbReference>
<dbReference type="InterPro" id="IPR036396">
    <property type="entry name" value="Cyt_P450_sf"/>
</dbReference>
<dbReference type="InterPro" id="IPR001128">
    <property type="entry name" value="Cyt_P450"/>
</dbReference>
<gene>
    <name evidence="2" type="ORF">ACHIPZ_04415</name>
</gene>
<evidence type="ECO:0000313" key="2">
    <source>
        <dbReference type="EMBL" id="MFH5207463.1"/>
    </source>
</evidence>
<name>A0ABW7JHP4_9NOCA</name>
<dbReference type="Proteomes" id="UP001609175">
    <property type="component" value="Unassembled WGS sequence"/>
</dbReference>
<proteinExistence type="inferred from homology"/>
<accession>A0ABW7JHP4</accession>
<organism evidence="2 3">
    <name type="scientific">Antrihabitans spumae</name>
    <dbReference type="NCBI Taxonomy" id="3373370"/>
    <lineage>
        <taxon>Bacteria</taxon>
        <taxon>Bacillati</taxon>
        <taxon>Actinomycetota</taxon>
        <taxon>Actinomycetes</taxon>
        <taxon>Mycobacteriales</taxon>
        <taxon>Nocardiaceae</taxon>
        <taxon>Antrihabitans</taxon>
    </lineage>
</organism>
<comment type="similarity">
    <text evidence="1">Belongs to the cytochrome P450 family.</text>
</comment>
<dbReference type="PANTHER" id="PTHR24305">
    <property type="entry name" value="CYTOCHROME P450"/>
    <property type="match status" value="1"/>
</dbReference>
<evidence type="ECO:0000313" key="3">
    <source>
        <dbReference type="Proteomes" id="UP001609175"/>
    </source>
</evidence>
<dbReference type="EMBL" id="JBIMSO010000019">
    <property type="protein sequence ID" value="MFH5207463.1"/>
    <property type="molecule type" value="Genomic_DNA"/>
</dbReference>
<dbReference type="InterPro" id="IPR050121">
    <property type="entry name" value="Cytochrome_P450_monoxygenase"/>
</dbReference>
<reference evidence="2 3" key="1">
    <citation type="submission" date="2024-10" db="EMBL/GenBank/DDBJ databases">
        <authorList>
            <person name="Riesco R."/>
        </authorList>
    </citation>
    <scope>NUCLEOTIDE SEQUENCE [LARGE SCALE GENOMIC DNA]</scope>
    <source>
        <strain evidence="2 3">NCIMB 15449</strain>
    </source>
</reference>
<sequence>MSQREVTRDRVTSEADLVSEVQESGPFDGLKSQRWRRAAVSHRFRDTEREIMNDNYFPSASLLESVRFTTQIAVPNVVQGLFRRRRRASELADSLGIDHRAVRFYEELVNRHEVPIYVRVGTTTMLLVHRPEDIAEVLQGSPDPFASDPDTKSKGMAHFQPDALTITRAPLWQNRRRFAEAILDAGSPPHRMAETFIHAVNEEADKLASSSITWEQINTTFQRLTRRVIFGDAAADDSEVTDLLTILMDEANNSPSTASPHLPELLDRVQHYIGRAEPGCLASLVGTAPKNEDTHPAGQLLHWMFAMGDTLPANVFRALALLATHHDHLDLVRDELAARSTSQEVTPEYLTACLHDTMRLWPTTVMFGRVTTRDTTLHGVHVPADTQILIYNLGNHRNRDRVAFADQFSPQEWISGNAAANWSFNFFSHGPQGCPGSGLALHLGTAVLARLIGRGFPRLYGATLSADRPLPPSLNVFDLEITINSRKV</sequence>
<comment type="caution">
    <text evidence="2">The sequence shown here is derived from an EMBL/GenBank/DDBJ whole genome shotgun (WGS) entry which is preliminary data.</text>
</comment>
<dbReference type="PANTHER" id="PTHR24305:SF166">
    <property type="entry name" value="CYTOCHROME P450 12A4, MITOCHONDRIAL-RELATED"/>
    <property type="match status" value="1"/>
</dbReference>
<dbReference type="SUPFAM" id="SSF48264">
    <property type="entry name" value="Cytochrome P450"/>
    <property type="match status" value="1"/>
</dbReference>
<protein>
    <submittedName>
        <fullName evidence="2">Cytochrome P450</fullName>
    </submittedName>
</protein>
<evidence type="ECO:0000256" key="1">
    <source>
        <dbReference type="ARBA" id="ARBA00010617"/>
    </source>
</evidence>
<dbReference type="Pfam" id="PF00067">
    <property type="entry name" value="p450"/>
    <property type="match status" value="1"/>
</dbReference>